<evidence type="ECO:0000313" key="4">
    <source>
        <dbReference type="Proteomes" id="UP000714275"/>
    </source>
</evidence>
<feature type="non-terminal residue" evidence="3">
    <location>
        <position position="1"/>
    </location>
</feature>
<feature type="region of interest" description="Disordered" evidence="2">
    <location>
        <begin position="48"/>
        <end position="69"/>
    </location>
</feature>
<reference evidence="3" key="1">
    <citation type="journal article" date="2020" name="New Phytol.">
        <title>Comparative genomics reveals dynamic genome evolution in host specialist ectomycorrhizal fungi.</title>
        <authorList>
            <person name="Lofgren L.A."/>
            <person name="Nguyen N.H."/>
            <person name="Vilgalys R."/>
            <person name="Ruytinx J."/>
            <person name="Liao H.L."/>
            <person name="Branco S."/>
            <person name="Kuo A."/>
            <person name="LaButti K."/>
            <person name="Lipzen A."/>
            <person name="Andreopoulos W."/>
            <person name="Pangilinan J."/>
            <person name="Riley R."/>
            <person name="Hundley H."/>
            <person name="Na H."/>
            <person name="Barry K."/>
            <person name="Grigoriev I.V."/>
            <person name="Stajich J.E."/>
            <person name="Kennedy P.G."/>
        </authorList>
    </citation>
    <scope>NUCLEOTIDE SEQUENCE</scope>
    <source>
        <strain evidence="3">DOB743</strain>
    </source>
</reference>
<dbReference type="Proteomes" id="UP000714275">
    <property type="component" value="Unassembled WGS sequence"/>
</dbReference>
<dbReference type="EMBL" id="JABBWD010000010">
    <property type="protein sequence ID" value="KAG1780035.1"/>
    <property type="molecule type" value="Genomic_DNA"/>
</dbReference>
<organism evidence="3 4">
    <name type="scientific">Suillus placidus</name>
    <dbReference type="NCBI Taxonomy" id="48579"/>
    <lineage>
        <taxon>Eukaryota</taxon>
        <taxon>Fungi</taxon>
        <taxon>Dikarya</taxon>
        <taxon>Basidiomycota</taxon>
        <taxon>Agaricomycotina</taxon>
        <taxon>Agaricomycetes</taxon>
        <taxon>Agaricomycetidae</taxon>
        <taxon>Boletales</taxon>
        <taxon>Suillineae</taxon>
        <taxon>Suillaceae</taxon>
        <taxon>Suillus</taxon>
    </lineage>
</organism>
<keyword evidence="4" id="KW-1185">Reference proteome</keyword>
<evidence type="ECO:0000256" key="1">
    <source>
        <dbReference type="SAM" id="Coils"/>
    </source>
</evidence>
<feature type="region of interest" description="Disordered" evidence="2">
    <location>
        <begin position="317"/>
        <end position="336"/>
    </location>
</feature>
<comment type="caution">
    <text evidence="3">The sequence shown here is derived from an EMBL/GenBank/DDBJ whole genome shotgun (WGS) entry which is preliminary data.</text>
</comment>
<protein>
    <submittedName>
        <fullName evidence="3">Uncharacterized protein</fullName>
    </submittedName>
</protein>
<sequence length="364" mass="41311">AQSDATVRRLNQALSTLHKKSDEIQALQGALALEREKTSKLEAEVQAAWQSSSTTTREGIASSTQPVGAMQTNSAVSELADMKAKWNQEREVWEAGRPDLAKWVRDKELWESEREKWSAERASMIEVREALVADVTRSNSSLDALTRSKSLAEKDRDFFRDQYTQASGFVSDTRAENVELEQKAKIAEGQARDGVALVKHMFENQIKALKEDVDRWRGVSALLQEKDRRTDDLIRRRAAEHPELAERCRQLECQVDSLRANLIELGRAHQKSSVERDKIQDLKPSELREHNQMPDFHLMKLSYTELEPGEIIELNGLPDPDTSSLSQADALEPEEVEEEECGLYPCKWKTGADIIDQCQQSFDC</sequence>
<feature type="non-terminal residue" evidence="3">
    <location>
        <position position="364"/>
    </location>
</feature>
<accession>A0A9P7A1G9</accession>
<evidence type="ECO:0000256" key="2">
    <source>
        <dbReference type="SAM" id="MobiDB-lite"/>
    </source>
</evidence>
<gene>
    <name evidence="3" type="ORF">EV702DRAFT_928001</name>
</gene>
<keyword evidence="1" id="KW-0175">Coiled coil</keyword>
<proteinExistence type="predicted"/>
<feature type="coiled-coil region" evidence="1">
    <location>
        <begin position="241"/>
        <end position="268"/>
    </location>
</feature>
<dbReference type="OrthoDB" id="3647690at2759"/>
<evidence type="ECO:0000313" key="3">
    <source>
        <dbReference type="EMBL" id="KAG1780035.1"/>
    </source>
</evidence>
<name>A0A9P7A1G9_9AGAM</name>
<dbReference type="AlphaFoldDB" id="A0A9P7A1G9"/>